<sequence length="96" mass="10564">MIVAADSNIYIFPKHPLFSGIDHHVLQNKYPAALSQVHISDAHPEAFGAINTEQSMSNIHFSRPFHVRSLMADCGGCDPESRCLPYAASLYGAYES</sequence>
<dbReference type="EMBL" id="CP002481">
    <property type="protein sequence ID" value="ADW71040.1"/>
    <property type="molecule type" value="Genomic_DNA"/>
</dbReference>
<dbReference type="Proteomes" id="UP000000343">
    <property type="component" value="Plasmid pACIX901"/>
</dbReference>
<accession>E8X6F6</accession>
<dbReference type="AlphaFoldDB" id="E8X6F6"/>
<keyword evidence="2" id="KW-1185">Reference proteome</keyword>
<gene>
    <name evidence="1" type="ordered locus">AciX9_4266</name>
</gene>
<keyword evidence="1" id="KW-0614">Plasmid</keyword>
<dbReference type="KEGG" id="acm:AciX9_4266"/>
<reference evidence="2" key="1">
    <citation type="submission" date="2011-01" db="EMBL/GenBank/DDBJ databases">
        <title>Complete sequence of plasmid1 of Acidobacterium sp. MP5ACTX9.</title>
        <authorList>
            <consortium name="US DOE Joint Genome Institute"/>
            <person name="Lucas S."/>
            <person name="Copeland A."/>
            <person name="Lapidus A."/>
            <person name="Cheng J.-F."/>
            <person name="Goodwin L."/>
            <person name="Pitluck S."/>
            <person name="Teshima H."/>
            <person name="Detter J.C."/>
            <person name="Han C."/>
            <person name="Tapia R."/>
            <person name="Land M."/>
            <person name="Hauser L."/>
            <person name="Kyrpides N."/>
            <person name="Ivanova N."/>
            <person name="Ovchinnikova G."/>
            <person name="Pagani I."/>
            <person name="Rawat S.R."/>
            <person name="Mannisto M."/>
            <person name="Haggblom M.M."/>
            <person name="Woyke T."/>
        </authorList>
    </citation>
    <scope>NUCLEOTIDE SEQUENCE [LARGE SCALE GENOMIC DNA]</scope>
    <source>
        <strain evidence="2">MP5ACTX9</strain>
        <plasmid evidence="2">Plasmid pACIX901</plasmid>
    </source>
</reference>
<dbReference type="HOGENOM" id="CLU_2355774_0_0_0"/>
<protein>
    <submittedName>
        <fullName evidence="1">Uncharacterized protein</fullName>
    </submittedName>
</protein>
<name>E8X6F6_GRATM</name>
<geneLocation type="plasmid" evidence="1 2">
    <name>pACIX901</name>
</geneLocation>
<evidence type="ECO:0000313" key="1">
    <source>
        <dbReference type="EMBL" id="ADW71040.1"/>
    </source>
</evidence>
<proteinExistence type="predicted"/>
<evidence type="ECO:0000313" key="2">
    <source>
        <dbReference type="Proteomes" id="UP000000343"/>
    </source>
</evidence>
<organism evidence="2">
    <name type="scientific">Granulicella tundricola (strain ATCC BAA-1859 / DSM 23138 / MP5ACTX9)</name>
    <dbReference type="NCBI Taxonomy" id="1198114"/>
    <lineage>
        <taxon>Bacteria</taxon>
        <taxon>Pseudomonadati</taxon>
        <taxon>Acidobacteriota</taxon>
        <taxon>Terriglobia</taxon>
        <taxon>Terriglobales</taxon>
        <taxon>Acidobacteriaceae</taxon>
        <taxon>Granulicella</taxon>
    </lineage>
</organism>